<dbReference type="InterPro" id="IPR042099">
    <property type="entry name" value="ANL_N_sf"/>
</dbReference>
<dbReference type="EMBL" id="BMAW01132122">
    <property type="protein sequence ID" value="GFU42174.1"/>
    <property type="molecule type" value="Genomic_DNA"/>
</dbReference>
<dbReference type="Gene3D" id="3.40.50.12780">
    <property type="entry name" value="N-terminal domain of ligase-like"/>
    <property type="match status" value="2"/>
</dbReference>
<dbReference type="Pfam" id="PF00501">
    <property type="entry name" value="AMP-binding"/>
    <property type="match status" value="2"/>
</dbReference>
<comment type="similarity">
    <text evidence="1">Belongs to the ATP-dependent AMP-binding enzyme family.</text>
</comment>
<dbReference type="InterPro" id="IPR020845">
    <property type="entry name" value="AMP-binding_CS"/>
</dbReference>
<dbReference type="OrthoDB" id="6571233at2759"/>
<keyword evidence="2" id="KW-0472">Membrane</keyword>
<gene>
    <name evidence="5" type="primary">AACS</name>
    <name evidence="5" type="ORF">NPIL_247241</name>
</gene>
<evidence type="ECO:0000256" key="2">
    <source>
        <dbReference type="SAM" id="Phobius"/>
    </source>
</evidence>
<dbReference type="SUPFAM" id="SSF56801">
    <property type="entry name" value="Acetyl-CoA synthetase-like"/>
    <property type="match status" value="2"/>
</dbReference>
<dbReference type="PANTHER" id="PTHR42921:SF1">
    <property type="entry name" value="ACETOACETYL-COA SYNTHETASE"/>
    <property type="match status" value="1"/>
</dbReference>
<keyword evidence="6" id="KW-1185">Reference proteome</keyword>
<name>A0A8X6R1M9_NEPPI</name>
<dbReference type="GO" id="GO:0030729">
    <property type="term" value="F:acetoacetate-CoA ligase activity"/>
    <property type="evidence" value="ECO:0007669"/>
    <property type="project" value="TreeGrafter"/>
</dbReference>
<evidence type="ECO:0000259" key="3">
    <source>
        <dbReference type="Pfam" id="PF00501"/>
    </source>
</evidence>
<dbReference type="InterPro" id="IPR032387">
    <property type="entry name" value="ACAS_N"/>
</dbReference>
<reference evidence="5" key="1">
    <citation type="submission" date="2020-08" db="EMBL/GenBank/DDBJ databases">
        <title>Multicomponent nature underlies the extraordinary mechanical properties of spider dragline silk.</title>
        <authorList>
            <person name="Kono N."/>
            <person name="Nakamura H."/>
            <person name="Mori M."/>
            <person name="Yoshida Y."/>
            <person name="Ohtoshi R."/>
            <person name="Malay A.D."/>
            <person name="Moran D.A.P."/>
            <person name="Tomita M."/>
            <person name="Numata K."/>
            <person name="Arakawa K."/>
        </authorList>
    </citation>
    <scope>NUCLEOTIDE SEQUENCE</scope>
</reference>
<feature type="domain" description="Acetyl-coenzyme A synthetase N-terminal" evidence="4">
    <location>
        <begin position="56"/>
        <end position="113"/>
    </location>
</feature>
<dbReference type="InterPro" id="IPR000873">
    <property type="entry name" value="AMP-dep_synth/lig_dom"/>
</dbReference>
<dbReference type="PANTHER" id="PTHR42921">
    <property type="entry name" value="ACETOACETYL-COA SYNTHETASE"/>
    <property type="match status" value="1"/>
</dbReference>
<evidence type="ECO:0000313" key="6">
    <source>
        <dbReference type="Proteomes" id="UP000887013"/>
    </source>
</evidence>
<evidence type="ECO:0000259" key="4">
    <source>
        <dbReference type="Pfam" id="PF16177"/>
    </source>
</evidence>
<accession>A0A8X6R1M9</accession>
<organism evidence="5 6">
    <name type="scientific">Nephila pilipes</name>
    <name type="common">Giant wood spider</name>
    <name type="synonym">Nephila maculata</name>
    <dbReference type="NCBI Taxonomy" id="299642"/>
    <lineage>
        <taxon>Eukaryota</taxon>
        <taxon>Metazoa</taxon>
        <taxon>Ecdysozoa</taxon>
        <taxon>Arthropoda</taxon>
        <taxon>Chelicerata</taxon>
        <taxon>Arachnida</taxon>
        <taxon>Araneae</taxon>
        <taxon>Araneomorphae</taxon>
        <taxon>Entelegynae</taxon>
        <taxon>Araneoidea</taxon>
        <taxon>Nephilidae</taxon>
        <taxon>Nephila</taxon>
    </lineage>
</organism>
<proteinExistence type="inferred from homology"/>
<dbReference type="Pfam" id="PF16177">
    <property type="entry name" value="ACAS_N"/>
    <property type="match status" value="1"/>
</dbReference>
<protein>
    <submittedName>
        <fullName evidence="5">Acetoacetyl-CoA synthetase</fullName>
    </submittedName>
</protein>
<feature type="transmembrane region" description="Helical" evidence="2">
    <location>
        <begin position="871"/>
        <end position="892"/>
    </location>
</feature>
<feature type="domain" description="AMP-dependent synthetase/ligase" evidence="3">
    <location>
        <begin position="120"/>
        <end position="500"/>
    </location>
</feature>
<comment type="caution">
    <text evidence="5">The sequence shown here is derived from an EMBL/GenBank/DDBJ whole genome shotgun (WGS) entry which is preliminary data.</text>
</comment>
<evidence type="ECO:0000313" key="5">
    <source>
        <dbReference type="EMBL" id="GFU42174.1"/>
    </source>
</evidence>
<keyword evidence="2" id="KW-1133">Transmembrane helix</keyword>
<evidence type="ECO:0000256" key="1">
    <source>
        <dbReference type="ARBA" id="ARBA00006432"/>
    </source>
</evidence>
<dbReference type="Proteomes" id="UP000887013">
    <property type="component" value="Unassembled WGS sequence"/>
</dbReference>
<sequence>MRIVSNGSAGNTYQKGHMEPFSTEPKLIWDKKDPNLQMEQLKKMIENKYNQKFDSYWEFHKWTVENFVDFWKEMWDYFDVIASKPYDTVYRKTGNGILDCEWFPGAAMNYAENLLRIRDDRIAIMVLDEEQNEEKMTFAELFEEVKLYAAAFRKHGLTIGDRVGVYMSNSKEAIIAMLAATSIGAMWSGALPYYGVRPVCSIMQTIDPKIVIAGDRARDYGEEFSFFDKLAPMAESLPNMVKMVIVPSKEETLSKDISKIRNSMFLKDFLETGKEPDGTVPDLVFEQLPTNHPITINFTSGTTGNPKGVVHSAVTFISLLRDYVFHLDLKSGDTVYNDTPPGWTVWDYELPTLSLGITQFMYNGSPVYEKDDFNIWKILSKYKISYAFISTTCFDGLEIENVLCDPNLNFDHLKVLTMGASPVKRRNYEFIFNNLKNKNVFIGSQYGATEMFGDFTGFDYNLPSYLGECQVPTLGLDFQCFDENGKSVIGQRGEVVIATPVPSLPIYLWKDKENKRFRDTYLTKFEGVWCQNDECWINPKTRGIVVIGRSDDTMKQYDELMSSSDIYFAIDKVEELRDYICVSQVWKEDERVVLFVKLKKGYIFTNVLKKKIAEAVEKEFSKAYIPRVMLEVPDIPYNFNNKRMESVIRKIVATNMIPEAVVVIAMMEDEDRFRWSNLIPFLFIKLDGICFEIQIPRNMPILSDNNAETTSRKGFVESLATEPILVWNKKDPNLQMEKLKKMIENKYHQKFDSYWDFHRWTVENFSDFWKELWDWFDVIASKPYEMVYRKTGTGFLDCEWFPGATMNYAENLLRVRDDRCAIISLDEEQNEDKVTFSELFEEVKLYAAAFRKYGLTIGDRVGGYISNRKEAIFAMLAAASIGAIWSGTLPYYGVRAATNIMKCIDPKIVIAGDRMQEFGEEHVFFENLAPMAESLPNLVKMVIVPSTEKTLSKDISKIRNSIFLKEFLQNGRKPDGSVPDLIFEQLPCSHPIALNFTSGTTGLPKGVVHSAVTLISLLRDYVFHLDLKSGDTVYNDCPPGWGVWDYELPTLSLGITQFIYNGSPVYEKGDFNIWKILSKYKITYAFISTTYFDGLQEENVLCGKDSLNEVQWKNTNNFI</sequence>
<keyword evidence="2" id="KW-0812">Transmembrane</keyword>
<feature type="domain" description="AMP-dependent synthetase/ligase" evidence="3">
    <location>
        <begin position="817"/>
        <end position="1098"/>
    </location>
</feature>
<dbReference type="PROSITE" id="PS00455">
    <property type="entry name" value="AMP_BINDING"/>
    <property type="match status" value="2"/>
</dbReference>
<dbReference type="AlphaFoldDB" id="A0A8X6R1M9"/>